<keyword evidence="1" id="KW-1133">Transmembrane helix</keyword>
<sequence>MVLSGMAVAEPSLLSFRKLSLHASHGSLQLESPPPNRSMSLIKQPMEGLKNMAGRYKQAVILQIEGFWRRNLLILVGVAGILACYLLWRIMYGVAGIFVSFSERMAKFGLLAWLPQLWPSW</sequence>
<keyword evidence="1" id="KW-0472">Membrane</keyword>
<gene>
    <name evidence="2" type="ORF">GOP47_0019965</name>
</gene>
<feature type="transmembrane region" description="Helical" evidence="1">
    <location>
        <begin position="72"/>
        <end position="101"/>
    </location>
</feature>
<reference evidence="2" key="1">
    <citation type="submission" date="2021-01" db="EMBL/GenBank/DDBJ databases">
        <title>Adiantum capillus-veneris genome.</title>
        <authorList>
            <person name="Fang Y."/>
            <person name="Liao Q."/>
        </authorList>
    </citation>
    <scope>NUCLEOTIDE SEQUENCE</scope>
    <source>
        <strain evidence="2">H3</strain>
        <tissue evidence="2">Leaf</tissue>
    </source>
</reference>
<dbReference type="Proteomes" id="UP000886520">
    <property type="component" value="Chromosome 19"/>
</dbReference>
<organism evidence="2 3">
    <name type="scientific">Adiantum capillus-veneris</name>
    <name type="common">Maidenhair fern</name>
    <dbReference type="NCBI Taxonomy" id="13818"/>
    <lineage>
        <taxon>Eukaryota</taxon>
        <taxon>Viridiplantae</taxon>
        <taxon>Streptophyta</taxon>
        <taxon>Embryophyta</taxon>
        <taxon>Tracheophyta</taxon>
        <taxon>Polypodiopsida</taxon>
        <taxon>Polypodiidae</taxon>
        <taxon>Polypodiales</taxon>
        <taxon>Pteridineae</taxon>
        <taxon>Pteridaceae</taxon>
        <taxon>Vittarioideae</taxon>
        <taxon>Adiantum</taxon>
    </lineage>
</organism>
<accession>A0A9D4UCB3</accession>
<dbReference type="AlphaFoldDB" id="A0A9D4UCB3"/>
<dbReference type="EMBL" id="JABFUD020000019">
    <property type="protein sequence ID" value="KAI5065270.1"/>
    <property type="molecule type" value="Genomic_DNA"/>
</dbReference>
<proteinExistence type="predicted"/>
<protein>
    <submittedName>
        <fullName evidence="2">Uncharacterized protein</fullName>
    </submittedName>
</protein>
<comment type="caution">
    <text evidence="2">The sequence shown here is derived from an EMBL/GenBank/DDBJ whole genome shotgun (WGS) entry which is preliminary data.</text>
</comment>
<evidence type="ECO:0000313" key="2">
    <source>
        <dbReference type="EMBL" id="KAI5065270.1"/>
    </source>
</evidence>
<dbReference type="OrthoDB" id="1742594at2759"/>
<evidence type="ECO:0000256" key="1">
    <source>
        <dbReference type="SAM" id="Phobius"/>
    </source>
</evidence>
<dbReference type="PANTHER" id="PTHR36354">
    <property type="entry name" value="IMPORT INNER MEMBRANE TRANSLOCASE SUBUNIT"/>
    <property type="match status" value="1"/>
</dbReference>
<dbReference type="PANTHER" id="PTHR36354:SF2">
    <property type="entry name" value="IMPORT INNER MEMBRANE TRANSLOCASE SUBUNIT"/>
    <property type="match status" value="1"/>
</dbReference>
<keyword evidence="3" id="KW-1185">Reference proteome</keyword>
<name>A0A9D4UCB3_ADICA</name>
<evidence type="ECO:0000313" key="3">
    <source>
        <dbReference type="Proteomes" id="UP000886520"/>
    </source>
</evidence>
<keyword evidence="1" id="KW-0812">Transmembrane</keyword>